<protein>
    <submittedName>
        <fullName evidence="1">Uncharacterized protein</fullName>
    </submittedName>
</protein>
<comment type="caution">
    <text evidence="1">The sequence shown here is derived from an EMBL/GenBank/DDBJ whole genome shotgun (WGS) entry which is preliminary data.</text>
</comment>
<evidence type="ECO:0000313" key="1">
    <source>
        <dbReference type="EMBL" id="TKW57719.1"/>
    </source>
</evidence>
<gene>
    <name evidence="1" type="ORF">CTA1_11548</name>
</gene>
<proteinExistence type="predicted"/>
<dbReference type="Proteomes" id="UP000310108">
    <property type="component" value="Unassembled WGS sequence"/>
</dbReference>
<evidence type="ECO:0000313" key="2">
    <source>
        <dbReference type="Proteomes" id="UP000310108"/>
    </source>
</evidence>
<name>A0A4U6XQ13_9PEZI</name>
<organism evidence="1 2">
    <name type="scientific">Colletotrichum tanaceti</name>
    <dbReference type="NCBI Taxonomy" id="1306861"/>
    <lineage>
        <taxon>Eukaryota</taxon>
        <taxon>Fungi</taxon>
        <taxon>Dikarya</taxon>
        <taxon>Ascomycota</taxon>
        <taxon>Pezizomycotina</taxon>
        <taxon>Sordariomycetes</taxon>
        <taxon>Hypocreomycetidae</taxon>
        <taxon>Glomerellales</taxon>
        <taxon>Glomerellaceae</taxon>
        <taxon>Colletotrichum</taxon>
        <taxon>Colletotrichum destructivum species complex</taxon>
    </lineage>
</organism>
<accession>A0A4U6XQ13</accession>
<reference evidence="1 2" key="1">
    <citation type="journal article" date="2019" name="PLoS ONE">
        <title>Comparative genome analysis indicates high evolutionary potential of pathogenicity genes in Colletotrichum tanaceti.</title>
        <authorList>
            <person name="Lelwala R.V."/>
            <person name="Korhonen P.K."/>
            <person name="Young N.D."/>
            <person name="Scott J.B."/>
            <person name="Ades P.A."/>
            <person name="Gasser R.B."/>
            <person name="Taylor P.W.J."/>
        </authorList>
    </citation>
    <scope>NUCLEOTIDE SEQUENCE [LARGE SCALE GENOMIC DNA]</scope>
    <source>
        <strain evidence="1">BRIP57314</strain>
    </source>
</reference>
<dbReference type="EMBL" id="PJEX01000037">
    <property type="protein sequence ID" value="TKW57719.1"/>
    <property type="molecule type" value="Genomic_DNA"/>
</dbReference>
<sequence length="60" mass="6619">MTTVVVIAHGNSRSGSFSNPNIKIITKANEPLSFDDARSYLGGNQLPRVRLFFLGRLRNA</sequence>
<keyword evidence="2" id="KW-1185">Reference proteome</keyword>
<dbReference type="AlphaFoldDB" id="A0A4U6XQ13"/>